<sequence>MYFRVSNQFERSIRQLEYKSTDASPTIRISTVNHNRLL</sequence>
<organism evidence="1 2">
    <name type="scientific">Bacillus altitudinis</name>
    <dbReference type="NCBI Taxonomy" id="293387"/>
    <lineage>
        <taxon>Bacteria</taxon>
        <taxon>Bacillati</taxon>
        <taxon>Bacillota</taxon>
        <taxon>Bacilli</taxon>
        <taxon>Bacillales</taxon>
        <taxon>Bacillaceae</taxon>
        <taxon>Bacillus</taxon>
    </lineage>
</organism>
<evidence type="ECO:0000313" key="2">
    <source>
        <dbReference type="Proteomes" id="UP000433089"/>
    </source>
</evidence>
<name>A0A653TDN4_BACAB</name>
<gene>
    <name evidence="1" type="ORF">BACI348_41572</name>
</gene>
<proteinExistence type="predicted"/>
<dbReference type="AlphaFoldDB" id="A0A653TDN4"/>
<dbReference type="Proteomes" id="UP000433089">
    <property type="component" value="Unassembled WGS sequence"/>
</dbReference>
<reference evidence="1 2" key="1">
    <citation type="submission" date="2019-10" db="EMBL/GenBank/DDBJ databases">
        <authorList>
            <person name="Karimi E."/>
        </authorList>
    </citation>
    <scope>NUCLEOTIDE SEQUENCE [LARGE SCALE GENOMIC DNA]</scope>
    <source>
        <strain evidence="1">Bacillus sp. 348</strain>
    </source>
</reference>
<protein>
    <submittedName>
        <fullName evidence="1">Uncharacterized protein</fullName>
    </submittedName>
</protein>
<evidence type="ECO:0000313" key="1">
    <source>
        <dbReference type="EMBL" id="VXB79469.1"/>
    </source>
</evidence>
<accession>A0A653TDN4</accession>
<dbReference type="EMBL" id="CABWLH010000009">
    <property type="protein sequence ID" value="VXB79469.1"/>
    <property type="molecule type" value="Genomic_DNA"/>
</dbReference>